<sequence length="383" mass="43408">MKGTRGPFQTSITINVQNLVVTSPDVGRVLRWDPEKGIVDTSFSYNIECAQRKQVQVTVRIYDMNRNLVYEVTEQKICPGSYSFTWDGTINTGYYGYPPGEGSNIAPAGLYTFDVEVIANPYDRDAVRSQALSVVPGPVEYLGYDDGGTPEDESDDNHLYYLRWYALYSGRDASFGEIWLYDPELEMVKIWIVPVLQCVVHEDCDGLTANPNGEIHGVIISVPVSLMEKAGTYRFVLHFYDDYFDTYRNHRVKAALEVNQQTPTQAAWIWIDGLNGADLEFKVNWRYVGDSLYWVCYYCFTWQVGGGFTAVVQDSVTLGNWTGVRYRRLSAYQINWQRSVARTYNVDVRRTVIFTITSQALGGSQIDDIARIPDPPAPSQISP</sequence>
<dbReference type="RefSeq" id="WP_259101920.1">
    <property type="nucleotide sequence ID" value="NZ_CP130454.1"/>
</dbReference>
<dbReference type="Gene3D" id="2.60.40.4070">
    <property type="match status" value="1"/>
</dbReference>
<reference evidence="1 2" key="1">
    <citation type="submission" date="2022-08" db="EMBL/GenBank/DDBJ databases">
        <title>Bacterial and archaeal communities from various locations to study Microbial Dark Matter (Phase II).</title>
        <authorList>
            <person name="Stepanauskas R."/>
        </authorList>
    </citation>
    <scope>NUCLEOTIDE SEQUENCE [LARGE SCALE GENOMIC DNA]</scope>
    <source>
        <strain evidence="1 2">PD1</strain>
    </source>
</reference>
<evidence type="ECO:0000313" key="2">
    <source>
        <dbReference type="Proteomes" id="UP001204798"/>
    </source>
</evidence>
<keyword evidence="2" id="KW-1185">Reference proteome</keyword>
<evidence type="ECO:0008006" key="3">
    <source>
        <dbReference type="Google" id="ProtNLM"/>
    </source>
</evidence>
<name>A0ABT2EUH0_9BACT</name>
<accession>A0ABT2EUH0</accession>
<organism evidence="1 2">
    <name type="scientific">Candidatus Fervidibacter sacchari</name>
    <dbReference type="NCBI Taxonomy" id="1448929"/>
    <lineage>
        <taxon>Bacteria</taxon>
        <taxon>Candidatus Fervidibacterota</taxon>
        <taxon>Candidatus Fervidibacter</taxon>
    </lineage>
</organism>
<proteinExistence type="predicted"/>
<comment type="caution">
    <text evidence="1">The sequence shown here is derived from an EMBL/GenBank/DDBJ whole genome shotgun (WGS) entry which is preliminary data.</text>
</comment>
<dbReference type="Proteomes" id="UP001204798">
    <property type="component" value="Unassembled WGS sequence"/>
</dbReference>
<dbReference type="EMBL" id="JANUCP010000009">
    <property type="protein sequence ID" value="MCS3921101.1"/>
    <property type="molecule type" value="Genomic_DNA"/>
</dbReference>
<evidence type="ECO:0000313" key="1">
    <source>
        <dbReference type="EMBL" id="MCS3921101.1"/>
    </source>
</evidence>
<protein>
    <recommendedName>
        <fullName evidence="3">FlgD Ig-like domain-containing protein</fullName>
    </recommendedName>
</protein>
<gene>
    <name evidence="1" type="ORF">M2350_003542</name>
</gene>